<comment type="caution">
    <text evidence="3">The sequence shown here is derived from an EMBL/GenBank/DDBJ whole genome shotgun (WGS) entry which is preliminary data.</text>
</comment>
<proteinExistence type="inferred from homology"/>
<dbReference type="AlphaFoldDB" id="A0AAD7XG39"/>
<dbReference type="InterPro" id="IPR029058">
    <property type="entry name" value="AB_hydrolase_fold"/>
</dbReference>
<reference evidence="3" key="1">
    <citation type="submission" date="2022-11" db="EMBL/GenBank/DDBJ databases">
        <title>Genome Sequence of Cubamyces cubensis.</title>
        <authorList>
            <person name="Buettner E."/>
        </authorList>
    </citation>
    <scope>NUCLEOTIDE SEQUENCE</scope>
    <source>
        <strain evidence="3">MPL-01</strain>
    </source>
</reference>
<keyword evidence="2" id="KW-0378">Hydrolase</keyword>
<name>A0AAD7XG39_9APHY</name>
<evidence type="ECO:0000256" key="1">
    <source>
        <dbReference type="ARBA" id="ARBA00010088"/>
    </source>
</evidence>
<dbReference type="PANTHER" id="PTHR21661">
    <property type="entry name" value="EPOXIDE HYDROLASE 1-RELATED"/>
    <property type="match status" value="1"/>
</dbReference>
<dbReference type="SUPFAM" id="SSF53474">
    <property type="entry name" value="alpha/beta-Hydrolases"/>
    <property type="match status" value="1"/>
</dbReference>
<dbReference type="GO" id="GO:0097176">
    <property type="term" value="P:epoxide metabolic process"/>
    <property type="evidence" value="ECO:0007669"/>
    <property type="project" value="TreeGrafter"/>
</dbReference>
<protein>
    <recommendedName>
        <fullName evidence="5">Epoxide hydrolase</fullName>
    </recommendedName>
</protein>
<gene>
    <name evidence="3" type="ORF">ONZ51_g790</name>
</gene>
<evidence type="ECO:0000256" key="2">
    <source>
        <dbReference type="ARBA" id="ARBA00022801"/>
    </source>
</evidence>
<dbReference type="GO" id="GO:0004301">
    <property type="term" value="F:epoxide hydrolase activity"/>
    <property type="evidence" value="ECO:0007669"/>
    <property type="project" value="TreeGrafter"/>
</dbReference>
<sequence>MTGGNSHDTAEGTKWTSVPLGVSYFPGEPVHLPKSWAHTLGKVVFQSEHDKGGHFAAFEVPERLAGDMRKMYGKGGPAYGVVPGKNGYD</sequence>
<dbReference type="PANTHER" id="PTHR21661:SF35">
    <property type="entry name" value="EPOXIDE HYDROLASE"/>
    <property type="match status" value="1"/>
</dbReference>
<dbReference type="Gene3D" id="3.40.50.1820">
    <property type="entry name" value="alpha/beta hydrolase"/>
    <property type="match status" value="1"/>
</dbReference>
<keyword evidence="4" id="KW-1185">Reference proteome</keyword>
<evidence type="ECO:0000313" key="4">
    <source>
        <dbReference type="Proteomes" id="UP001215151"/>
    </source>
</evidence>
<dbReference type="Proteomes" id="UP001215151">
    <property type="component" value="Unassembled WGS sequence"/>
</dbReference>
<evidence type="ECO:0000313" key="3">
    <source>
        <dbReference type="EMBL" id="KAJ8496962.1"/>
    </source>
</evidence>
<comment type="similarity">
    <text evidence="1">Belongs to the peptidase S33 family.</text>
</comment>
<accession>A0AAD7XG39</accession>
<dbReference type="EMBL" id="JAPEVG010000010">
    <property type="protein sequence ID" value="KAJ8496962.1"/>
    <property type="molecule type" value="Genomic_DNA"/>
</dbReference>
<evidence type="ECO:0008006" key="5">
    <source>
        <dbReference type="Google" id="ProtNLM"/>
    </source>
</evidence>
<organism evidence="3 4">
    <name type="scientific">Trametes cubensis</name>
    <dbReference type="NCBI Taxonomy" id="1111947"/>
    <lineage>
        <taxon>Eukaryota</taxon>
        <taxon>Fungi</taxon>
        <taxon>Dikarya</taxon>
        <taxon>Basidiomycota</taxon>
        <taxon>Agaricomycotina</taxon>
        <taxon>Agaricomycetes</taxon>
        <taxon>Polyporales</taxon>
        <taxon>Polyporaceae</taxon>
        <taxon>Trametes</taxon>
    </lineage>
</organism>